<dbReference type="PANTHER" id="PTHR43056:SF10">
    <property type="entry name" value="COCE_NOND FAMILY, PUTATIVE (AFU_ORTHOLOGUE AFUA_7G00600)-RELATED"/>
    <property type="match status" value="1"/>
</dbReference>
<dbReference type="GO" id="GO:0004177">
    <property type="term" value="F:aminopeptidase activity"/>
    <property type="evidence" value="ECO:0007669"/>
    <property type="project" value="UniProtKB-KW"/>
</dbReference>
<evidence type="ECO:0000256" key="7">
    <source>
        <dbReference type="ARBA" id="ARBA00022825"/>
    </source>
</evidence>
<dbReference type="InterPro" id="IPR013736">
    <property type="entry name" value="Xaa-Pro_dipept_C"/>
</dbReference>
<dbReference type="InterPro" id="IPR008252">
    <property type="entry name" value="Pept_S15_Xpro"/>
</dbReference>
<evidence type="ECO:0000256" key="8">
    <source>
        <dbReference type="ARBA" id="ARBA00030045"/>
    </source>
</evidence>
<dbReference type="NCBIfam" id="NF003780">
    <property type="entry name" value="PRK05371.1-1"/>
    <property type="match status" value="1"/>
</dbReference>
<dbReference type="InterPro" id="IPR005674">
    <property type="entry name" value="CocE/Ser_esterase"/>
</dbReference>
<reference evidence="12 13" key="1">
    <citation type="submission" date="2018-05" db="EMBL/GenBank/DDBJ databases">
        <title>Evolution of GPA BGCs.</title>
        <authorList>
            <person name="Waglechner N."/>
            <person name="Wright G.D."/>
        </authorList>
    </citation>
    <scope>NUCLEOTIDE SEQUENCE [LARGE SCALE GENOMIC DNA]</scope>
    <source>
        <strain evidence="12 13">A82846</strain>
    </source>
</reference>
<comment type="similarity">
    <text evidence="2">Belongs to the peptidase S15 family.</text>
</comment>
<dbReference type="EMBL" id="QHKI01000105">
    <property type="protein sequence ID" value="RSM62269.1"/>
    <property type="molecule type" value="Genomic_DNA"/>
</dbReference>
<dbReference type="GO" id="GO:0008236">
    <property type="term" value="F:serine-type peptidase activity"/>
    <property type="evidence" value="ECO:0007669"/>
    <property type="project" value="UniProtKB-KW"/>
</dbReference>
<evidence type="ECO:0000256" key="1">
    <source>
        <dbReference type="ARBA" id="ARBA00000123"/>
    </source>
</evidence>
<sequence length="604" mass="66049">MGVVVRRVLSVLAAVAVALPVIPASAQAAQGPVFKDGQAQPVFNPADIVRDNVWVTAPVDSDRDGKDDLVHVEVVRPRATEQGLRVPVVYQASPYYAGGNDVANHNVDVELHSPTWPGHHRNGTAGDERVAAAVGPNPAITWRYEQYFTARGFAVVYAESLGSGQSTGCPTSGGRNETIGAKSVVDWLNGRAKAQDANGAKVDAKWATGSVGMMGVSYNGTLPNAVATTGVRGLDAIVPIAAISSWYDYYRQDGAVVAPGTFQGEDLDVLAEYVYTRADKEICKPVIEEIRQKQDRITGDYSPFWHERNYLKDVHNVRAATLVVHGLSDWNVKDLHAEQWYEAIKKVGVPHKIWWHQGAHADPYNIRREEWLVALNRWFTRYLYKQQNGVEREPRATIQREDKSWVEEAEWPAPGTSSAPLYLGAGGTARGTLGTSPSHRQGTESLTDDATKTAETLVNAASSPHRLSYSTGVTKKDVRLSGRGKVDLRASFSRPAANITALLVDRAPDGTSKIVTRGWTDPQNRLSPWLTIPVTPGREYNVEVEFEPKDYVFAAGHRIEFVLLSSDFDYTLRPKPGAGISLDVDETAVDLPIVGGKRALREAL</sequence>
<evidence type="ECO:0000313" key="12">
    <source>
        <dbReference type="EMBL" id="RSM62269.1"/>
    </source>
</evidence>
<evidence type="ECO:0000256" key="4">
    <source>
        <dbReference type="ARBA" id="ARBA00022438"/>
    </source>
</evidence>
<feature type="domain" description="Xaa-Pro dipeptidyl-peptidase C-terminal" evidence="11">
    <location>
        <begin position="376"/>
        <end position="590"/>
    </location>
</feature>
<keyword evidence="6" id="KW-0378">Hydrolase</keyword>
<proteinExistence type="inferred from homology"/>
<evidence type="ECO:0000259" key="11">
    <source>
        <dbReference type="SMART" id="SM00939"/>
    </source>
</evidence>
<dbReference type="Pfam" id="PF02129">
    <property type="entry name" value="Peptidase_S15"/>
    <property type="match status" value="1"/>
</dbReference>
<evidence type="ECO:0000256" key="5">
    <source>
        <dbReference type="ARBA" id="ARBA00022670"/>
    </source>
</evidence>
<evidence type="ECO:0000313" key="13">
    <source>
        <dbReference type="Proteomes" id="UP000287547"/>
    </source>
</evidence>
<evidence type="ECO:0000256" key="3">
    <source>
        <dbReference type="ARBA" id="ARBA00012463"/>
    </source>
</evidence>
<dbReference type="EC" id="3.4.14.11" evidence="3"/>
<keyword evidence="7" id="KW-0720">Serine protease</keyword>
<accession>A0A428Y3Y3</accession>
<protein>
    <recommendedName>
        <fullName evidence="3">Xaa-Pro dipeptidyl-peptidase</fullName>
        <ecNumber evidence="3">3.4.14.11</ecNumber>
    </recommendedName>
    <alternativeName>
        <fullName evidence="8">X-prolyl-dipeptidyl aminopeptidase</fullName>
    </alternativeName>
</protein>
<keyword evidence="4" id="KW-0031">Aminopeptidase</keyword>
<dbReference type="SMART" id="SM00939">
    <property type="entry name" value="PepX_C"/>
    <property type="match status" value="1"/>
</dbReference>
<dbReference type="GO" id="GO:0008239">
    <property type="term" value="F:dipeptidyl-peptidase activity"/>
    <property type="evidence" value="ECO:0007669"/>
    <property type="project" value="UniProtKB-EC"/>
</dbReference>
<comment type="caution">
    <text evidence="12">The sequence shown here is derived from an EMBL/GenBank/DDBJ whole genome shotgun (WGS) entry which is preliminary data.</text>
</comment>
<dbReference type="InterPro" id="IPR050585">
    <property type="entry name" value="Xaa-Pro_dipeptidyl-ppase/CocE"/>
</dbReference>
<dbReference type="NCBIfam" id="TIGR00976">
    <property type="entry name" value="CocE_NonD"/>
    <property type="match status" value="1"/>
</dbReference>
<dbReference type="InterPro" id="IPR008979">
    <property type="entry name" value="Galactose-bd-like_sf"/>
</dbReference>
<name>A0A428Y3Y3_KIBAR</name>
<dbReference type="Gene3D" id="2.60.120.260">
    <property type="entry name" value="Galactose-binding domain-like"/>
    <property type="match status" value="1"/>
</dbReference>
<evidence type="ECO:0000256" key="2">
    <source>
        <dbReference type="ARBA" id="ARBA00010819"/>
    </source>
</evidence>
<evidence type="ECO:0000256" key="6">
    <source>
        <dbReference type="ARBA" id="ARBA00022801"/>
    </source>
</evidence>
<comment type="catalytic activity">
    <reaction evidence="1">
        <text>Hydrolyzes Xaa-Pro-|- bonds to release unblocked, N-terminal dipeptides from substrates including Ala-Pro-|-p-nitroanilide and (sequentially) Tyr-Pro-|-Phe-Pro-|-Gly-Pro-|-Ile.</text>
        <dbReference type="EC" id="3.4.14.11"/>
    </reaction>
</comment>
<keyword evidence="10" id="KW-0732">Signal</keyword>
<evidence type="ECO:0000256" key="10">
    <source>
        <dbReference type="SAM" id="SignalP"/>
    </source>
</evidence>
<feature type="signal peptide" evidence="10">
    <location>
        <begin position="1"/>
        <end position="28"/>
    </location>
</feature>
<dbReference type="Pfam" id="PF08530">
    <property type="entry name" value="PepX_C"/>
    <property type="match status" value="1"/>
</dbReference>
<feature type="chain" id="PRO_5018973171" description="Xaa-Pro dipeptidyl-peptidase" evidence="10">
    <location>
        <begin position="29"/>
        <end position="604"/>
    </location>
</feature>
<dbReference type="PANTHER" id="PTHR43056">
    <property type="entry name" value="PEPTIDASE S9 PROLYL OLIGOPEPTIDASE"/>
    <property type="match status" value="1"/>
</dbReference>
<dbReference type="InterPro" id="IPR000383">
    <property type="entry name" value="Xaa-Pro-like_dom"/>
</dbReference>
<gene>
    <name evidence="12" type="ORF">DMH04_52590</name>
</gene>
<keyword evidence="5" id="KW-0645">Protease</keyword>
<feature type="region of interest" description="Disordered" evidence="9">
    <location>
        <begin position="417"/>
        <end position="449"/>
    </location>
</feature>
<dbReference type="Gene3D" id="3.40.50.1820">
    <property type="entry name" value="alpha/beta hydrolase"/>
    <property type="match status" value="2"/>
</dbReference>
<dbReference type="InterPro" id="IPR029058">
    <property type="entry name" value="AB_hydrolase_fold"/>
</dbReference>
<dbReference type="OrthoDB" id="5240615at2"/>
<evidence type="ECO:0000256" key="9">
    <source>
        <dbReference type="SAM" id="MobiDB-lite"/>
    </source>
</evidence>
<dbReference type="SUPFAM" id="SSF53474">
    <property type="entry name" value="alpha/beta-Hydrolases"/>
    <property type="match status" value="1"/>
</dbReference>
<dbReference type="AlphaFoldDB" id="A0A428Y3Y3"/>
<feature type="compositionally biased region" description="Polar residues" evidence="9">
    <location>
        <begin position="436"/>
        <end position="445"/>
    </location>
</feature>
<dbReference type="SUPFAM" id="SSF49785">
    <property type="entry name" value="Galactose-binding domain-like"/>
    <property type="match status" value="1"/>
</dbReference>
<dbReference type="GO" id="GO:0006508">
    <property type="term" value="P:proteolysis"/>
    <property type="evidence" value="ECO:0007669"/>
    <property type="project" value="UniProtKB-KW"/>
</dbReference>
<dbReference type="Proteomes" id="UP000287547">
    <property type="component" value="Unassembled WGS sequence"/>
</dbReference>
<dbReference type="PRINTS" id="PR00923">
    <property type="entry name" value="LACTOPTASE"/>
</dbReference>
<organism evidence="12 13">
    <name type="scientific">Kibdelosporangium aridum</name>
    <dbReference type="NCBI Taxonomy" id="2030"/>
    <lineage>
        <taxon>Bacteria</taxon>
        <taxon>Bacillati</taxon>
        <taxon>Actinomycetota</taxon>
        <taxon>Actinomycetes</taxon>
        <taxon>Pseudonocardiales</taxon>
        <taxon>Pseudonocardiaceae</taxon>
        <taxon>Kibdelosporangium</taxon>
    </lineage>
</organism>